<accession>A0ACD1IAJ3</accession>
<evidence type="ECO:0000313" key="1">
    <source>
        <dbReference type="EMBL" id="RAK87256.1"/>
    </source>
</evidence>
<organism evidence="1 2">
    <name type="scientific">Aspergillus costaricaensis CBS 115574</name>
    <dbReference type="NCBI Taxonomy" id="1448317"/>
    <lineage>
        <taxon>Eukaryota</taxon>
        <taxon>Fungi</taxon>
        <taxon>Dikarya</taxon>
        <taxon>Ascomycota</taxon>
        <taxon>Pezizomycotina</taxon>
        <taxon>Eurotiomycetes</taxon>
        <taxon>Eurotiomycetidae</taxon>
        <taxon>Eurotiales</taxon>
        <taxon>Aspergillaceae</taxon>
        <taxon>Aspergillus</taxon>
        <taxon>Aspergillus subgen. Circumdati</taxon>
    </lineage>
</organism>
<sequence length="73" mass="8024">MKLGYEYPISFSLTPYISLCPIGIFITTQLTSGDNPKAKLESTGNLQPKKSTMVQLIFFFLGKYSNLAPLGSC</sequence>
<dbReference type="Proteomes" id="UP000249748">
    <property type="component" value="Unassembled WGS sequence"/>
</dbReference>
<dbReference type="EMBL" id="KZ824556">
    <property type="protein sequence ID" value="RAK87256.1"/>
    <property type="molecule type" value="Genomic_DNA"/>
</dbReference>
<protein>
    <submittedName>
        <fullName evidence="1">Uncharacterized protein</fullName>
    </submittedName>
</protein>
<name>A0ACD1IAJ3_9EURO</name>
<reference evidence="1" key="1">
    <citation type="submission" date="2018-02" db="EMBL/GenBank/DDBJ databases">
        <title>The genomes of Aspergillus section Nigri reveals drivers in fungal speciation.</title>
        <authorList>
            <consortium name="DOE Joint Genome Institute"/>
            <person name="Vesth T.C."/>
            <person name="Nybo J."/>
            <person name="Theobald S."/>
            <person name="Brandl J."/>
            <person name="Frisvad J.C."/>
            <person name="Nielsen K.F."/>
            <person name="Lyhne E.K."/>
            <person name="Kogle M.E."/>
            <person name="Kuo A."/>
            <person name="Riley R."/>
            <person name="Clum A."/>
            <person name="Nolan M."/>
            <person name="Lipzen A."/>
            <person name="Salamov A."/>
            <person name="Henrissat B."/>
            <person name="Wiebenga A."/>
            <person name="De vries R.P."/>
            <person name="Grigoriev I.V."/>
            <person name="Mortensen U.H."/>
            <person name="Andersen M.R."/>
            <person name="Baker S.E."/>
        </authorList>
    </citation>
    <scope>NUCLEOTIDE SEQUENCE</scope>
    <source>
        <strain evidence="1">CBS 115574</strain>
    </source>
</reference>
<proteinExistence type="predicted"/>
<evidence type="ECO:0000313" key="2">
    <source>
        <dbReference type="Proteomes" id="UP000249748"/>
    </source>
</evidence>
<keyword evidence="2" id="KW-1185">Reference proteome</keyword>
<gene>
    <name evidence="1" type="ORF">BO79DRAFT_32601</name>
</gene>